<comment type="catalytic activity">
    <reaction evidence="7">
        <text>L-aspartate + 2-oxoglutarate = oxaloacetate + L-glutamate</text>
        <dbReference type="Rhea" id="RHEA:21824"/>
        <dbReference type="ChEBI" id="CHEBI:16452"/>
        <dbReference type="ChEBI" id="CHEBI:16810"/>
        <dbReference type="ChEBI" id="CHEBI:29985"/>
        <dbReference type="ChEBI" id="CHEBI:29991"/>
        <dbReference type="EC" id="2.6.1.1"/>
    </reaction>
</comment>
<dbReference type="SUPFAM" id="SSF53383">
    <property type="entry name" value="PLP-dependent transferases"/>
    <property type="match status" value="1"/>
</dbReference>
<keyword evidence="5 7" id="KW-0808">Transferase</keyword>
<comment type="caution">
    <text evidence="9">The sequence shown here is derived from an EMBL/GenBank/DDBJ whole genome shotgun (WGS) entry which is preliminary data.</text>
</comment>
<dbReference type="EMBL" id="JAKNSF020000143">
    <property type="protein sequence ID" value="KAK7711659.1"/>
    <property type="molecule type" value="Genomic_DNA"/>
</dbReference>
<dbReference type="Proteomes" id="UP001430848">
    <property type="component" value="Unassembled WGS sequence"/>
</dbReference>
<dbReference type="PANTHER" id="PTHR11879">
    <property type="entry name" value="ASPARTATE AMINOTRANSFERASE"/>
    <property type="match status" value="1"/>
</dbReference>
<evidence type="ECO:0000256" key="7">
    <source>
        <dbReference type="RuleBase" id="RU000480"/>
    </source>
</evidence>
<dbReference type="Gene3D" id="3.90.1150.10">
    <property type="entry name" value="Aspartate Aminotransferase, domain 1"/>
    <property type="match status" value="1"/>
</dbReference>
<evidence type="ECO:0000256" key="2">
    <source>
        <dbReference type="ARBA" id="ARBA00007441"/>
    </source>
</evidence>
<dbReference type="InterPro" id="IPR015421">
    <property type="entry name" value="PyrdxlP-dep_Trfase_major"/>
</dbReference>
<evidence type="ECO:0000256" key="1">
    <source>
        <dbReference type="ARBA" id="ARBA00001933"/>
    </source>
</evidence>
<evidence type="ECO:0000256" key="3">
    <source>
        <dbReference type="ARBA" id="ARBA00011738"/>
    </source>
</evidence>
<keyword evidence="6" id="KW-0663">Pyridoxal phosphate</keyword>
<comment type="similarity">
    <text evidence="2">Belongs to the class-I pyridoxal-phosphate-dependent aminotransferase family.</text>
</comment>
<dbReference type="CDD" id="cd00609">
    <property type="entry name" value="AAT_like"/>
    <property type="match status" value="1"/>
</dbReference>
<keyword evidence="4 7" id="KW-0032">Aminotransferase</keyword>
<gene>
    <name evidence="9" type="ORF">SLS63_012613</name>
</gene>
<sequence>MSRFEKLADQAPDAAFALIEQFKADPSPVKVDLSPGFYRDEDAKPWVLPSVQMAKDALLKSSSNDHEHLPLLGHASLLSNARKLVFDATPEEAKTIASIQTIAGTGANHLGALLLAKACRPQTVWISDPTWINHHEIWNLVDSSIQRRTYPYFNAESFTVNFEAIIQTLRSQAVEGDVVILHGCAHNPTGLDFTKDQWKVMADVYQEKKLIPFFDLAYQGFATGDLADDAWSIRHFLHNTSLELLVAESFSKNFGLYGERVGALHVVCRTEAAQAKTLGMLTRLSRAEITTPPINGARIVARVLEDEKLKDQWLADLLHMSDRMRSMRRRLVQGLQKRHTPGSWDHILTDIGMFSMTGLKPAQIRALREEYHVYLLPSGRISVTGLTEHNVDHVAEAFHRVIAGVEAST</sequence>
<dbReference type="InterPro" id="IPR004838">
    <property type="entry name" value="NHTrfase_class1_PyrdxlP-BS"/>
</dbReference>
<comment type="subunit">
    <text evidence="3 7">Homodimer.</text>
</comment>
<name>A0ABR1NQT8_DIAER</name>
<dbReference type="InterPro" id="IPR015422">
    <property type="entry name" value="PyrdxlP-dep_Trfase_small"/>
</dbReference>
<dbReference type="InterPro" id="IPR000796">
    <property type="entry name" value="Asp_trans"/>
</dbReference>
<evidence type="ECO:0000313" key="10">
    <source>
        <dbReference type="Proteomes" id="UP001430848"/>
    </source>
</evidence>
<organism evidence="9 10">
    <name type="scientific">Diaporthe eres</name>
    <name type="common">Phomopsis oblonga</name>
    <dbReference type="NCBI Taxonomy" id="83184"/>
    <lineage>
        <taxon>Eukaryota</taxon>
        <taxon>Fungi</taxon>
        <taxon>Dikarya</taxon>
        <taxon>Ascomycota</taxon>
        <taxon>Pezizomycotina</taxon>
        <taxon>Sordariomycetes</taxon>
        <taxon>Sordariomycetidae</taxon>
        <taxon>Diaporthales</taxon>
        <taxon>Diaporthaceae</taxon>
        <taxon>Diaporthe</taxon>
        <taxon>Diaporthe eres species complex</taxon>
    </lineage>
</organism>
<dbReference type="NCBIfam" id="NF006719">
    <property type="entry name" value="PRK09257.1"/>
    <property type="match status" value="1"/>
</dbReference>
<evidence type="ECO:0000259" key="8">
    <source>
        <dbReference type="Pfam" id="PF00155"/>
    </source>
</evidence>
<dbReference type="PANTHER" id="PTHR11879:SF20">
    <property type="entry name" value="ASPARTATE AMINOTRANSFERASE"/>
    <property type="match status" value="1"/>
</dbReference>
<accession>A0ABR1NQT8</accession>
<protein>
    <recommendedName>
        <fullName evidence="7">Aspartate aminotransferase</fullName>
        <ecNumber evidence="7">2.6.1.1</ecNumber>
    </recommendedName>
</protein>
<comment type="miscellaneous">
    <text evidence="7">In eukaryotes there are cytoplasmic, mitochondrial and chloroplastic isozymes.</text>
</comment>
<dbReference type="EC" id="2.6.1.1" evidence="7"/>
<feature type="domain" description="Aminotransferase class I/classII large" evidence="8">
    <location>
        <begin position="30"/>
        <end position="398"/>
    </location>
</feature>
<dbReference type="Pfam" id="PF00155">
    <property type="entry name" value="Aminotran_1_2"/>
    <property type="match status" value="1"/>
</dbReference>
<evidence type="ECO:0000256" key="4">
    <source>
        <dbReference type="ARBA" id="ARBA00022576"/>
    </source>
</evidence>
<dbReference type="InterPro" id="IPR004839">
    <property type="entry name" value="Aminotransferase_I/II_large"/>
</dbReference>
<evidence type="ECO:0000313" key="9">
    <source>
        <dbReference type="EMBL" id="KAK7711659.1"/>
    </source>
</evidence>
<dbReference type="InterPro" id="IPR015424">
    <property type="entry name" value="PyrdxlP-dep_Trfase"/>
</dbReference>
<dbReference type="PRINTS" id="PR00799">
    <property type="entry name" value="TRANSAMINASE"/>
</dbReference>
<dbReference type="PROSITE" id="PS00105">
    <property type="entry name" value="AA_TRANSFER_CLASS_1"/>
    <property type="match status" value="1"/>
</dbReference>
<reference evidence="9 10" key="1">
    <citation type="submission" date="2024-02" db="EMBL/GenBank/DDBJ databases">
        <title>De novo assembly and annotation of 12 fungi associated with fruit tree decline syndrome in Ontario, Canada.</title>
        <authorList>
            <person name="Sulman M."/>
            <person name="Ellouze W."/>
            <person name="Ilyukhin E."/>
        </authorList>
    </citation>
    <scope>NUCLEOTIDE SEQUENCE [LARGE SCALE GENOMIC DNA]</scope>
    <source>
        <strain evidence="9 10">M169</strain>
    </source>
</reference>
<keyword evidence="10" id="KW-1185">Reference proteome</keyword>
<dbReference type="Gene3D" id="3.40.640.10">
    <property type="entry name" value="Type I PLP-dependent aspartate aminotransferase-like (Major domain)"/>
    <property type="match status" value="1"/>
</dbReference>
<evidence type="ECO:0000256" key="5">
    <source>
        <dbReference type="ARBA" id="ARBA00022679"/>
    </source>
</evidence>
<comment type="cofactor">
    <cofactor evidence="1">
        <name>pyridoxal 5'-phosphate</name>
        <dbReference type="ChEBI" id="CHEBI:597326"/>
    </cofactor>
</comment>
<proteinExistence type="inferred from homology"/>
<evidence type="ECO:0000256" key="6">
    <source>
        <dbReference type="ARBA" id="ARBA00022898"/>
    </source>
</evidence>